<dbReference type="InterPro" id="IPR001926">
    <property type="entry name" value="TrpB-like_PALP"/>
</dbReference>
<keyword evidence="7" id="KW-1185">Reference proteome</keyword>
<evidence type="ECO:0000313" key="7">
    <source>
        <dbReference type="Proteomes" id="UP000005741"/>
    </source>
</evidence>
<feature type="domain" description="Tryptophan synthase beta chain-like PALP" evidence="5">
    <location>
        <begin position="102"/>
        <end position="384"/>
    </location>
</feature>
<dbReference type="Pfam" id="PF00291">
    <property type="entry name" value="PALP"/>
    <property type="match status" value="1"/>
</dbReference>
<gene>
    <name evidence="6" type="ORF">Metlim_1471</name>
</gene>
<evidence type="ECO:0000256" key="4">
    <source>
        <dbReference type="NCBIfam" id="TIGR03844"/>
    </source>
</evidence>
<protein>
    <recommendedName>
        <fullName evidence="4">Cysteate synthase</fullName>
        <ecNumber evidence="4">2.5.1.76</ecNumber>
    </recommendedName>
</protein>
<dbReference type="PATRIC" id="fig|937775.9.peg.1667"/>
<sequence>MVSEMGEYQLKCPYCSKTFPDDYTNECPSKCGLIRAAYSQKQLTVRKLPGMFRFHDWLPVMGYIESDAGSVTYKSLELAEELGLSELYICFNGYWPEKSAFIKTCSFKELEALPTSLRLKEHGGGVLQVSSAGNTGRAFAEVSAKSKIPVILSVPEKGVKNIWTTEETEDVLMYSVSGDYTDAIEFGNSLCDIPGVIPEGGAKNPARRDGMGTTLLDGAVTMKRLPDWYFQAVGSGTGGIAAWEMSLRLIADGRFGNKLPRLHLCQNEPFTPMADAWNKRLRDIVSDSGEEVSRELALDVYAGVLTNRHPPYSVPGGLFDALTDTEGIMTSVKTPDAKSAGKLFEDTEGIDLDPAAEVCVASLIDAVDAGTVNNDDYILLNITGGGYRRLIEDYDMIPLFPSASLPAGSTNETVRTEIVEWLKNYERG</sequence>
<evidence type="ECO:0000256" key="1">
    <source>
        <dbReference type="ARBA" id="ARBA00022545"/>
    </source>
</evidence>
<organism evidence="6 7">
    <name type="scientific">Methanoplanus limicola DSM 2279</name>
    <dbReference type="NCBI Taxonomy" id="937775"/>
    <lineage>
        <taxon>Archaea</taxon>
        <taxon>Methanobacteriati</taxon>
        <taxon>Methanobacteriota</taxon>
        <taxon>Stenosarchaea group</taxon>
        <taxon>Methanomicrobia</taxon>
        <taxon>Methanomicrobiales</taxon>
        <taxon>Methanomicrobiaceae</taxon>
        <taxon>Methanoplanus</taxon>
    </lineage>
</organism>
<dbReference type="InterPro" id="IPR036052">
    <property type="entry name" value="TrpB-like_PALP_sf"/>
</dbReference>
<dbReference type="EMBL" id="CM001436">
    <property type="protein sequence ID" value="EHQ35574.1"/>
    <property type="molecule type" value="Genomic_DNA"/>
</dbReference>
<name>H1Z334_9EURY</name>
<accession>H1Z334</accession>
<evidence type="ECO:0000313" key="6">
    <source>
        <dbReference type="EMBL" id="EHQ35574.1"/>
    </source>
</evidence>
<dbReference type="NCBIfam" id="TIGR03844">
    <property type="entry name" value="cysteate_syn"/>
    <property type="match status" value="1"/>
</dbReference>
<dbReference type="RefSeq" id="WP_004077329.1">
    <property type="nucleotide sequence ID" value="NZ_CM001436.1"/>
</dbReference>
<dbReference type="GO" id="GO:0044686">
    <property type="term" value="F:cysteate synthase activity"/>
    <property type="evidence" value="ECO:0007669"/>
    <property type="project" value="UniProtKB-EC"/>
</dbReference>
<dbReference type="EC" id="2.5.1.76" evidence="4"/>
<dbReference type="AlphaFoldDB" id="H1Z334"/>
<keyword evidence="3" id="KW-0663">Pyridoxal phosphate</keyword>
<dbReference type="SUPFAM" id="SSF53686">
    <property type="entry name" value="Tryptophan synthase beta subunit-like PLP-dependent enzymes"/>
    <property type="match status" value="1"/>
</dbReference>
<evidence type="ECO:0000259" key="5">
    <source>
        <dbReference type="Pfam" id="PF00291"/>
    </source>
</evidence>
<dbReference type="InterPro" id="IPR022401">
    <property type="entry name" value="Cysteate_synthase"/>
</dbReference>
<dbReference type="HOGENOM" id="CLU_666687_0_0_2"/>
<dbReference type="GO" id="GO:0030170">
    <property type="term" value="F:pyridoxal phosphate binding"/>
    <property type="evidence" value="ECO:0007669"/>
    <property type="project" value="UniProtKB-UniRule"/>
</dbReference>
<dbReference type="Proteomes" id="UP000005741">
    <property type="component" value="Chromosome"/>
</dbReference>
<evidence type="ECO:0000256" key="2">
    <source>
        <dbReference type="ARBA" id="ARBA00022679"/>
    </source>
</evidence>
<dbReference type="Gene3D" id="3.40.50.1100">
    <property type="match status" value="2"/>
</dbReference>
<dbReference type="GO" id="GO:0019295">
    <property type="term" value="P:coenzyme M biosynthetic process"/>
    <property type="evidence" value="ECO:0007669"/>
    <property type="project" value="UniProtKB-KW"/>
</dbReference>
<keyword evidence="2" id="KW-0808">Transferase</keyword>
<dbReference type="STRING" id="937775.Metlim_1471"/>
<reference evidence="6 7" key="1">
    <citation type="submission" date="2011-10" db="EMBL/GenBank/DDBJ databases">
        <title>The Improved High-Quality Draft genome of Methanoplanus limicola DSM 2279.</title>
        <authorList>
            <consortium name="US DOE Joint Genome Institute (JGI-PGF)"/>
            <person name="Lucas S."/>
            <person name="Copeland A."/>
            <person name="Lapidus A."/>
            <person name="Glavina del Rio T."/>
            <person name="Dalin E."/>
            <person name="Tice H."/>
            <person name="Bruce D."/>
            <person name="Goodwin L."/>
            <person name="Pitluck S."/>
            <person name="Peters L."/>
            <person name="Mikhailova N."/>
            <person name="Lu M."/>
            <person name="Kyrpides N."/>
            <person name="Mavromatis K."/>
            <person name="Ivanova N."/>
            <person name="Markowitz V."/>
            <person name="Cheng J.-F."/>
            <person name="Hugenholtz P."/>
            <person name="Woyke T."/>
            <person name="Wu D."/>
            <person name="Wirth R."/>
            <person name="Brambilla E.-M."/>
            <person name="Klenk H.-P."/>
            <person name="Eisen J.A."/>
        </authorList>
    </citation>
    <scope>NUCLEOTIDE SEQUENCE [LARGE SCALE GENOMIC DNA]</scope>
    <source>
        <strain evidence="6 7">DSM 2279</strain>
    </source>
</reference>
<dbReference type="InParanoid" id="H1Z334"/>
<evidence type="ECO:0000256" key="3">
    <source>
        <dbReference type="ARBA" id="ARBA00022898"/>
    </source>
</evidence>
<keyword evidence="1" id="KW-0174">Coenzyme M biosynthesis</keyword>
<proteinExistence type="predicted"/>